<name>A0ACC2TBP6_9FUNG</name>
<comment type="caution">
    <text evidence="1">The sequence shown here is derived from an EMBL/GenBank/DDBJ whole genome shotgun (WGS) entry which is preliminary data.</text>
</comment>
<organism evidence="1 2">
    <name type="scientific">Entomophthora muscae</name>
    <dbReference type="NCBI Taxonomy" id="34485"/>
    <lineage>
        <taxon>Eukaryota</taxon>
        <taxon>Fungi</taxon>
        <taxon>Fungi incertae sedis</taxon>
        <taxon>Zoopagomycota</taxon>
        <taxon>Entomophthoromycotina</taxon>
        <taxon>Entomophthoromycetes</taxon>
        <taxon>Entomophthorales</taxon>
        <taxon>Entomophthoraceae</taxon>
        <taxon>Entomophthora</taxon>
    </lineage>
</organism>
<proteinExistence type="predicted"/>
<evidence type="ECO:0000313" key="2">
    <source>
        <dbReference type="Proteomes" id="UP001165960"/>
    </source>
</evidence>
<reference evidence="1" key="1">
    <citation type="submission" date="2022-04" db="EMBL/GenBank/DDBJ databases">
        <title>Genome of the entomopathogenic fungus Entomophthora muscae.</title>
        <authorList>
            <person name="Elya C."/>
            <person name="Lovett B.R."/>
            <person name="Lee E."/>
            <person name="Macias A.M."/>
            <person name="Hajek A.E."/>
            <person name="De Bivort B.L."/>
            <person name="Kasson M.T."/>
            <person name="De Fine Licht H.H."/>
            <person name="Stajich J.E."/>
        </authorList>
    </citation>
    <scope>NUCLEOTIDE SEQUENCE</scope>
    <source>
        <strain evidence="1">Berkeley</strain>
    </source>
</reference>
<gene>
    <name evidence="1" type="ORF">DSO57_1032074</name>
</gene>
<dbReference type="EMBL" id="QTSX02003077">
    <property type="protein sequence ID" value="KAJ9071967.1"/>
    <property type="molecule type" value="Genomic_DNA"/>
</dbReference>
<evidence type="ECO:0000313" key="1">
    <source>
        <dbReference type="EMBL" id="KAJ9071967.1"/>
    </source>
</evidence>
<accession>A0ACC2TBP6</accession>
<protein>
    <submittedName>
        <fullName evidence="1">Uncharacterized protein</fullName>
    </submittedName>
</protein>
<keyword evidence="2" id="KW-1185">Reference proteome</keyword>
<sequence>MSRPTKIFIPYYSTYQHVLTLAKAIKEGAERVDNVEVTLFQIPETLSEEVLTKNACPSQAN</sequence>
<dbReference type="Proteomes" id="UP001165960">
    <property type="component" value="Unassembled WGS sequence"/>
</dbReference>